<dbReference type="SUPFAM" id="SSF53807">
    <property type="entry name" value="Helical backbone' metal receptor"/>
    <property type="match status" value="1"/>
</dbReference>
<feature type="chain" id="PRO_5022835866" evidence="2">
    <location>
        <begin position="19"/>
        <end position="341"/>
    </location>
</feature>
<feature type="domain" description="Fe/B12 periplasmic-binding" evidence="3">
    <location>
        <begin position="56"/>
        <end position="341"/>
    </location>
</feature>
<dbReference type="InterPro" id="IPR002491">
    <property type="entry name" value="ABC_transptr_periplasmic_BD"/>
</dbReference>
<dbReference type="EMBL" id="VIGV01000001">
    <property type="protein sequence ID" value="TWS26494.1"/>
    <property type="molecule type" value="Genomic_DNA"/>
</dbReference>
<evidence type="ECO:0000313" key="4">
    <source>
        <dbReference type="EMBL" id="TWS26494.1"/>
    </source>
</evidence>
<sequence length="341" mass="36185">MMTLRRLGAMTIACLVLAACGQNNAPTDPSTTGGGAYPIRLANCGETVAVEKKPQRIVSLNQSSTEILLSLGLADRMVGTGTWTDPVLPSLEAANAKVPRLADNYPSFESVLSKEPDLVTASFTSTLAQGGVAPRERFEKLGVPTYLTPTECEGKRATGGDGTRDTPLTLDLIYREITELARLTDVPAAGEKLIADLKGRVGATESGAKAKDVSAMFWFASAESPYLAGCCGAPGIIANTLGIKNVFDDTKDEWPQINWEAVAQRNPTVIFVGDLTRKSETAETAAAKIAYLESNPVTREMDAVKNKRYIAITGAAMNPSIRTVYGIEDAADGLRRLGLAG</sequence>
<gene>
    <name evidence="4" type="ORF">FK268_04500</name>
</gene>
<reference evidence="4 5" key="1">
    <citation type="submission" date="2019-06" db="EMBL/GenBank/DDBJ databases">
        <authorList>
            <person name="Teng J.L.L."/>
            <person name="Lee H.H."/>
            <person name="Lau S.K.P."/>
            <person name="Woo P.C.Y."/>
        </authorList>
    </citation>
    <scope>NUCLEOTIDE SEQUENCE [LARGE SCALE GENOMIC DNA]</scope>
    <source>
        <strain evidence="4 5">HKU70</strain>
    </source>
</reference>
<evidence type="ECO:0000313" key="5">
    <source>
        <dbReference type="Proteomes" id="UP000319792"/>
    </source>
</evidence>
<comment type="similarity">
    <text evidence="1">Belongs to the bacterial solute-binding protein 8 family.</text>
</comment>
<comment type="caution">
    <text evidence="4">The sequence shown here is derived from an EMBL/GenBank/DDBJ whole genome shotgun (WGS) entry which is preliminary data.</text>
</comment>
<proteinExistence type="inferred from homology"/>
<dbReference type="PANTHER" id="PTHR30535:SF7">
    <property type="entry name" value="IRON(III) DICITRATE-BINDING PROTEIN"/>
    <property type="match status" value="1"/>
</dbReference>
<evidence type="ECO:0000259" key="3">
    <source>
        <dbReference type="PROSITE" id="PS50983"/>
    </source>
</evidence>
<dbReference type="Proteomes" id="UP000319792">
    <property type="component" value="Unassembled WGS sequence"/>
</dbReference>
<accession>A0A5C5RUJ7</accession>
<evidence type="ECO:0000256" key="1">
    <source>
        <dbReference type="ARBA" id="ARBA00008814"/>
    </source>
</evidence>
<organism evidence="4 5">
    <name type="scientific">Tsukamurella sputi</name>
    <dbReference type="NCBI Taxonomy" id="2591848"/>
    <lineage>
        <taxon>Bacteria</taxon>
        <taxon>Bacillati</taxon>
        <taxon>Actinomycetota</taxon>
        <taxon>Actinomycetes</taxon>
        <taxon>Mycobacteriales</taxon>
        <taxon>Tsukamurellaceae</taxon>
        <taxon>Tsukamurella</taxon>
    </lineage>
</organism>
<reference evidence="4 5" key="2">
    <citation type="submission" date="2019-08" db="EMBL/GenBank/DDBJ databases">
        <title>Tsukamurella conjunctivitidis sp. nov., Tsukamurella assacharolytica sp. nov. and Tsukamurella sputae sp. nov. isolated from patients with conjunctivitis, bacteraemia (lymphoma) and respiratory infection (sputum) in Hong Kong.</title>
        <authorList>
            <person name="Fok K.M.N."/>
            <person name="Fong J.Y.H."/>
        </authorList>
    </citation>
    <scope>NUCLEOTIDE SEQUENCE [LARGE SCALE GENOMIC DNA]</scope>
    <source>
        <strain evidence="4 5">HKU70</strain>
    </source>
</reference>
<dbReference type="PROSITE" id="PS51257">
    <property type="entry name" value="PROKAR_LIPOPROTEIN"/>
    <property type="match status" value="1"/>
</dbReference>
<dbReference type="Pfam" id="PF01497">
    <property type="entry name" value="Peripla_BP_2"/>
    <property type="match status" value="1"/>
</dbReference>
<protein>
    <submittedName>
        <fullName evidence="4">ABC transporter substrate-binding protein</fullName>
    </submittedName>
</protein>
<dbReference type="PROSITE" id="PS50983">
    <property type="entry name" value="FE_B12_PBP"/>
    <property type="match status" value="1"/>
</dbReference>
<dbReference type="OrthoDB" id="9797850at2"/>
<dbReference type="AlphaFoldDB" id="A0A5C5RUJ7"/>
<feature type="signal peptide" evidence="2">
    <location>
        <begin position="1"/>
        <end position="18"/>
    </location>
</feature>
<dbReference type="PANTHER" id="PTHR30535">
    <property type="entry name" value="VITAMIN B12-BINDING PROTEIN"/>
    <property type="match status" value="1"/>
</dbReference>
<name>A0A5C5RUJ7_9ACTN</name>
<dbReference type="InterPro" id="IPR050902">
    <property type="entry name" value="ABC_Transporter_SBP"/>
</dbReference>
<evidence type="ECO:0000256" key="2">
    <source>
        <dbReference type="SAM" id="SignalP"/>
    </source>
</evidence>
<dbReference type="Gene3D" id="3.40.50.1980">
    <property type="entry name" value="Nitrogenase molybdenum iron protein domain"/>
    <property type="match status" value="2"/>
</dbReference>
<keyword evidence="5" id="KW-1185">Reference proteome</keyword>
<keyword evidence="2" id="KW-0732">Signal</keyword>
<dbReference type="RefSeq" id="WP_146431484.1">
    <property type="nucleotide sequence ID" value="NZ_VIGV01000001.1"/>
</dbReference>